<protein>
    <submittedName>
        <fullName evidence="2">Haloacid dehalogenase</fullName>
    </submittedName>
</protein>
<dbReference type="Pfam" id="PF08282">
    <property type="entry name" value="Hydrolase_3"/>
    <property type="match status" value="1"/>
</dbReference>
<dbReference type="Gene3D" id="3.40.50.1000">
    <property type="entry name" value="HAD superfamily/HAD-like"/>
    <property type="match status" value="1"/>
</dbReference>
<evidence type="ECO:0000313" key="1">
    <source>
        <dbReference type="EMBL" id="GEQ49236.1"/>
    </source>
</evidence>
<dbReference type="NCBIfam" id="TIGR01484">
    <property type="entry name" value="HAD-SF-IIB"/>
    <property type="match status" value="1"/>
</dbReference>
<organism evidence="2 3">
    <name type="scientific">Tetragenococcus koreensis</name>
    <dbReference type="NCBI Taxonomy" id="290335"/>
    <lineage>
        <taxon>Bacteria</taxon>
        <taxon>Bacillati</taxon>
        <taxon>Bacillota</taxon>
        <taxon>Bacilli</taxon>
        <taxon>Lactobacillales</taxon>
        <taxon>Enterococcaceae</taxon>
        <taxon>Tetragenococcus</taxon>
    </lineage>
</organism>
<dbReference type="PANTHER" id="PTHR10000:SF25">
    <property type="entry name" value="PHOSPHATASE YKRA-RELATED"/>
    <property type="match status" value="1"/>
</dbReference>
<dbReference type="SFLD" id="SFLDS00003">
    <property type="entry name" value="Haloacid_Dehalogenase"/>
    <property type="match status" value="1"/>
</dbReference>
<dbReference type="GO" id="GO:0000287">
    <property type="term" value="F:magnesium ion binding"/>
    <property type="evidence" value="ECO:0007669"/>
    <property type="project" value="TreeGrafter"/>
</dbReference>
<keyword evidence="4" id="KW-1185">Reference proteome</keyword>
<reference evidence="2" key="2">
    <citation type="journal article" date="2020" name="Int. Dairy J.">
        <title>Lactic acid bacterial diversity in Brie cheese focusing on salt concentration and pH of isolation medium and characterisation of halophilic and alkaliphilic lactic acid bacterial isolates.</title>
        <authorList>
            <person name="Unno R."/>
            <person name="Matsutani M."/>
            <person name="Suzuki T."/>
            <person name="Kodama K."/>
            <person name="Matsushita H."/>
            <person name="Yamasato K."/>
            <person name="Koizumi Y."/>
            <person name="Ishikawa M."/>
        </authorList>
    </citation>
    <scope>NUCLEOTIDE SEQUENCE</scope>
    <source>
        <strain evidence="2">7C1</strain>
        <strain evidence="1">8C4</strain>
    </source>
</reference>
<reference evidence="2" key="1">
    <citation type="submission" date="2019-08" db="EMBL/GenBank/DDBJ databases">
        <authorList>
            <person name="Ishikawa M."/>
            <person name="Suzuki T."/>
            <person name="Matsutani M."/>
        </authorList>
    </citation>
    <scope>NUCLEOTIDE SEQUENCE</scope>
    <source>
        <strain evidence="2">7C1</strain>
        <strain evidence="1">8C4</strain>
    </source>
</reference>
<proteinExistence type="predicted"/>
<dbReference type="SFLD" id="SFLDG01140">
    <property type="entry name" value="C2.B:_Phosphomannomutase_and_P"/>
    <property type="match status" value="1"/>
</dbReference>
<dbReference type="PANTHER" id="PTHR10000">
    <property type="entry name" value="PHOSPHOSERINE PHOSPHATASE"/>
    <property type="match status" value="1"/>
</dbReference>
<dbReference type="Gene3D" id="3.30.1240.10">
    <property type="match status" value="1"/>
</dbReference>
<dbReference type="Proteomes" id="UP000886597">
    <property type="component" value="Unassembled WGS sequence"/>
</dbReference>
<dbReference type="RefSeq" id="WP_202583835.1">
    <property type="nucleotide sequence ID" value="NZ_BKBO01000014.1"/>
</dbReference>
<sequence>MIKAIFFDIDGTLLTSRGRIAKSTIKAIEDAHKKGYLCGVSTARTPSSVAHILKDLHFDLFITCNGQLVYTKEQMIYAQPFEQKVLTEIVTYADEHSRQMILCGKEHSAGSWTMRLSQSTWMLPFARFIPGWFPIRKLKLLLQKHSPNRRKQRYANLAILQEPIYQCVLLSAEYETGKLEAALPNCDFKRSNPYSVDIVPKGSSKLVGLKFLTAHLDIKLNEVMVFGDHLNDIEIIQGAGVGIAMGNASTSTKQAADYVTKTNNQDGIADALRHFQLINE</sequence>
<accession>A0AAN4UCG0</accession>
<dbReference type="GO" id="GO:0016791">
    <property type="term" value="F:phosphatase activity"/>
    <property type="evidence" value="ECO:0007669"/>
    <property type="project" value="TreeGrafter"/>
</dbReference>
<dbReference type="GO" id="GO:0005829">
    <property type="term" value="C:cytosol"/>
    <property type="evidence" value="ECO:0007669"/>
    <property type="project" value="TreeGrafter"/>
</dbReference>
<evidence type="ECO:0000313" key="2">
    <source>
        <dbReference type="EMBL" id="GEQ54880.1"/>
    </source>
</evidence>
<dbReference type="InterPro" id="IPR023214">
    <property type="entry name" value="HAD_sf"/>
</dbReference>
<dbReference type="EMBL" id="BKBQ01000027">
    <property type="protein sequence ID" value="GEQ54880.1"/>
    <property type="molecule type" value="Genomic_DNA"/>
</dbReference>
<evidence type="ECO:0000313" key="4">
    <source>
        <dbReference type="Proteomes" id="UP000886607"/>
    </source>
</evidence>
<dbReference type="Proteomes" id="UP000886607">
    <property type="component" value="Unassembled WGS sequence"/>
</dbReference>
<dbReference type="EMBL" id="BKBO01000014">
    <property type="protein sequence ID" value="GEQ49236.1"/>
    <property type="molecule type" value="Genomic_DNA"/>
</dbReference>
<comment type="caution">
    <text evidence="2">The sequence shown here is derived from an EMBL/GenBank/DDBJ whole genome shotgun (WGS) entry which is preliminary data.</text>
</comment>
<dbReference type="AlphaFoldDB" id="A0AAN4UCG0"/>
<evidence type="ECO:0000313" key="3">
    <source>
        <dbReference type="Proteomes" id="UP000886597"/>
    </source>
</evidence>
<dbReference type="InterPro" id="IPR036412">
    <property type="entry name" value="HAD-like_sf"/>
</dbReference>
<name>A0AAN4UCG0_9ENTE</name>
<dbReference type="InterPro" id="IPR006379">
    <property type="entry name" value="HAD-SF_hydro_IIB"/>
</dbReference>
<dbReference type="PROSITE" id="PS01228">
    <property type="entry name" value="COF_1"/>
    <property type="match status" value="1"/>
</dbReference>
<gene>
    <name evidence="2" type="primary">cof_7</name>
    <name evidence="1" type="synonym">cof_5</name>
    <name evidence="1" type="ORF">TK11N_10880</name>
    <name evidence="2" type="ORF">TK2N_17240</name>
</gene>
<dbReference type="SUPFAM" id="SSF56784">
    <property type="entry name" value="HAD-like"/>
    <property type="match status" value="1"/>
</dbReference>